<feature type="transmembrane region" description="Helical" evidence="2">
    <location>
        <begin position="96"/>
        <end position="116"/>
    </location>
</feature>
<evidence type="ECO:0000256" key="2">
    <source>
        <dbReference type="SAM" id="Phobius"/>
    </source>
</evidence>
<dbReference type="Proteomes" id="UP000241964">
    <property type="component" value="Unassembled WGS sequence"/>
</dbReference>
<dbReference type="InterPro" id="IPR013694">
    <property type="entry name" value="VIT"/>
</dbReference>
<dbReference type="NCBIfam" id="TIGR04477">
    <property type="entry name" value="sorted_by_XrtN"/>
    <property type="match status" value="1"/>
</dbReference>
<dbReference type="RefSeq" id="WP_106597686.1">
    <property type="nucleotide sequence ID" value="NZ_PYAS01000011.1"/>
</dbReference>
<accession>A0A2P8FVP0</accession>
<comment type="caution">
    <text evidence="4">The sequence shown here is derived from an EMBL/GenBank/DDBJ whole genome shotgun (WGS) entry which is preliminary data.</text>
</comment>
<dbReference type="AlphaFoldDB" id="A0A2P8FVP0"/>
<dbReference type="EMBL" id="PYAS01000011">
    <property type="protein sequence ID" value="PSL25793.1"/>
    <property type="molecule type" value="Genomic_DNA"/>
</dbReference>
<keyword evidence="2" id="KW-1133">Transmembrane helix</keyword>
<keyword evidence="2" id="KW-0812">Transmembrane</keyword>
<name>A0A2P8FVP0_9BACT</name>
<feature type="transmembrane region" description="Helical" evidence="2">
    <location>
        <begin position="150"/>
        <end position="169"/>
    </location>
</feature>
<dbReference type="InterPro" id="IPR031005">
    <property type="entry name" value="Sorted_by_XrtN"/>
</dbReference>
<feature type="transmembrane region" description="Helical" evidence="2">
    <location>
        <begin position="58"/>
        <end position="75"/>
    </location>
</feature>
<dbReference type="PROSITE" id="PS51468">
    <property type="entry name" value="VIT"/>
    <property type="match status" value="1"/>
</dbReference>
<feature type="domain" description="VIT" evidence="3">
    <location>
        <begin position="333"/>
        <end position="467"/>
    </location>
</feature>
<dbReference type="OrthoDB" id="1801976at2"/>
<protein>
    <submittedName>
        <fullName evidence="4">XrtN system VIT domain protein</fullName>
    </submittedName>
</protein>
<evidence type="ECO:0000313" key="4">
    <source>
        <dbReference type="EMBL" id="PSL25793.1"/>
    </source>
</evidence>
<dbReference type="Pfam" id="PF08487">
    <property type="entry name" value="VIT"/>
    <property type="match status" value="1"/>
</dbReference>
<evidence type="ECO:0000313" key="5">
    <source>
        <dbReference type="Proteomes" id="UP000241964"/>
    </source>
</evidence>
<evidence type="ECO:0000256" key="1">
    <source>
        <dbReference type="SAM" id="MobiDB-lite"/>
    </source>
</evidence>
<keyword evidence="2" id="KW-0472">Membrane</keyword>
<feature type="region of interest" description="Disordered" evidence="1">
    <location>
        <begin position="1"/>
        <end position="25"/>
    </location>
</feature>
<feature type="transmembrane region" description="Helical" evidence="2">
    <location>
        <begin position="827"/>
        <end position="846"/>
    </location>
</feature>
<feature type="transmembrane region" description="Helical" evidence="2">
    <location>
        <begin position="175"/>
        <end position="200"/>
    </location>
</feature>
<organism evidence="4 5">
    <name type="scientific">Dyadobacter jiangsuensis</name>
    <dbReference type="NCBI Taxonomy" id="1591085"/>
    <lineage>
        <taxon>Bacteria</taxon>
        <taxon>Pseudomonadati</taxon>
        <taxon>Bacteroidota</taxon>
        <taxon>Cytophagia</taxon>
        <taxon>Cytophagales</taxon>
        <taxon>Spirosomataceae</taxon>
        <taxon>Dyadobacter</taxon>
    </lineage>
</organism>
<gene>
    <name evidence="4" type="ORF">CLV60_111245</name>
</gene>
<evidence type="ECO:0000259" key="3">
    <source>
        <dbReference type="PROSITE" id="PS51468"/>
    </source>
</evidence>
<keyword evidence="5" id="KW-1185">Reference proteome</keyword>
<feature type="transmembrane region" description="Helical" evidence="2">
    <location>
        <begin position="33"/>
        <end position="52"/>
    </location>
</feature>
<proteinExistence type="predicted"/>
<sequence length="847" mass="96527">MEQFTVHNSEQPNLPETTGNTGTQGIRRYDPDYGIGLGCLLLNFLIFYYTVVDSLLDGAFIIPWSVAVLYSIWLMNAGKLRWFWKKQRLEYLHHRLLLGYVWLVSCFALNRVMPIFSPSATWLMFAIVMAGASAILFPWEAYLPRWLRSVLFALMGCSTVIWGYYAFILTPYNVLGIPALLLLGISIHCFVPLLLAISYLRIIRHRWQAFKPAILTGIMIPIAIAVYFSVRWHQVSTSLQHQANAVGTRLTGSLPDWIVLARQLEDDWITRKVIMGKMVYQTAPTTLFSMRPATDILVRHDPLVVIASLFTQNLDLGNAERVNILNVLYDTRHETQERLWSGSELRTANVLTQARIYPHIRLAYTEKTISIANRSGSLFDQEEALYTFSLPEGSVVSSLSLWINGIEEKSLLASQSKADSAYKTIVGVESRDPSIVHWQEGNMVKVKVFPCTIEENRKFKLGITTPLKVDGKELIYENIWFKGPGTEEATETVRLDYPKEARALRLPFDPTTASPGVVMYQGKYQSRWRAGFEIAPVARESFAFNGKTYTVEPLNKTPEKFNAEAYYLDVNQAWSKNELDTLWSLLKNHPVFVANERLLRLTEANKDEQFEALSRLNFSLFPVQDIPNPENALLITKSSVVSPTLHDLANTPFSKKLSEHAPRGLRTFIVGEEASFYIQSLEELSIIRSEQTDWKTLRQMISQDQFPTDPEADSSVVAIERSGMQIRETNGQAYGKAPDHLLRLFAYNHIMKQLGGRFLDRSFQTDSIFNAKLIREAETAHIVTPVSSMIVLETQQDYDRFDIRKSNNSLDNATLKTAGAVPEPHEWLLIILFCTIVGYFTFRHYVR</sequence>
<feature type="compositionally biased region" description="Polar residues" evidence="1">
    <location>
        <begin position="1"/>
        <end position="24"/>
    </location>
</feature>
<reference evidence="4 5" key="1">
    <citation type="submission" date="2018-03" db="EMBL/GenBank/DDBJ databases">
        <title>Genomic Encyclopedia of Archaeal and Bacterial Type Strains, Phase II (KMG-II): from individual species to whole genera.</title>
        <authorList>
            <person name="Goeker M."/>
        </authorList>
    </citation>
    <scope>NUCLEOTIDE SEQUENCE [LARGE SCALE GENOMIC DNA]</scope>
    <source>
        <strain evidence="4 5">DSM 29057</strain>
    </source>
</reference>
<feature type="transmembrane region" description="Helical" evidence="2">
    <location>
        <begin position="122"/>
        <end position="143"/>
    </location>
</feature>
<feature type="transmembrane region" description="Helical" evidence="2">
    <location>
        <begin position="212"/>
        <end position="230"/>
    </location>
</feature>